<evidence type="ECO:0000313" key="1">
    <source>
        <dbReference type="EMBL" id="KAJ1081008.1"/>
    </source>
</evidence>
<name>A0AAV7KQA9_PLEWA</name>
<keyword evidence="2" id="KW-1185">Reference proteome</keyword>
<evidence type="ECO:0000313" key="2">
    <source>
        <dbReference type="Proteomes" id="UP001066276"/>
    </source>
</evidence>
<dbReference type="AlphaFoldDB" id="A0AAV7KQA9"/>
<proteinExistence type="predicted"/>
<reference evidence="1" key="1">
    <citation type="journal article" date="2022" name="bioRxiv">
        <title>Sequencing and chromosome-scale assembly of the giantPleurodeles waltlgenome.</title>
        <authorList>
            <person name="Brown T."/>
            <person name="Elewa A."/>
            <person name="Iarovenko S."/>
            <person name="Subramanian E."/>
            <person name="Araus A.J."/>
            <person name="Petzold A."/>
            <person name="Susuki M."/>
            <person name="Suzuki K.-i.T."/>
            <person name="Hayashi T."/>
            <person name="Toyoda A."/>
            <person name="Oliveira C."/>
            <person name="Osipova E."/>
            <person name="Leigh N.D."/>
            <person name="Simon A."/>
            <person name="Yun M.H."/>
        </authorList>
    </citation>
    <scope>NUCLEOTIDE SEQUENCE</scope>
    <source>
        <strain evidence="1">20211129_DDA</strain>
        <tissue evidence="1">Liver</tissue>
    </source>
</reference>
<accession>A0AAV7KQA9</accession>
<sequence length="117" mass="12948">MAGATADGPGAAVMAWGTGIVFVDYSVAVRRHNLIKDRELKNYFREHSGSVAPPMILWAAGKPSLIGIIKGYVRRREARKAQLITGLESRIVDLEHPDLRSARVERGRQLVLSTQRV</sequence>
<organism evidence="1 2">
    <name type="scientific">Pleurodeles waltl</name>
    <name type="common">Iberian ribbed newt</name>
    <dbReference type="NCBI Taxonomy" id="8319"/>
    <lineage>
        <taxon>Eukaryota</taxon>
        <taxon>Metazoa</taxon>
        <taxon>Chordata</taxon>
        <taxon>Craniata</taxon>
        <taxon>Vertebrata</taxon>
        <taxon>Euteleostomi</taxon>
        <taxon>Amphibia</taxon>
        <taxon>Batrachia</taxon>
        <taxon>Caudata</taxon>
        <taxon>Salamandroidea</taxon>
        <taxon>Salamandridae</taxon>
        <taxon>Pleurodelinae</taxon>
        <taxon>Pleurodeles</taxon>
    </lineage>
</organism>
<protein>
    <submittedName>
        <fullName evidence="1">Uncharacterized protein</fullName>
    </submittedName>
</protein>
<comment type="caution">
    <text evidence="1">The sequence shown here is derived from an EMBL/GenBank/DDBJ whole genome shotgun (WGS) entry which is preliminary data.</text>
</comment>
<dbReference type="EMBL" id="JANPWB010000016">
    <property type="protein sequence ID" value="KAJ1081008.1"/>
    <property type="molecule type" value="Genomic_DNA"/>
</dbReference>
<dbReference type="Proteomes" id="UP001066276">
    <property type="component" value="Chromosome 12"/>
</dbReference>
<gene>
    <name evidence="1" type="ORF">NDU88_001195</name>
</gene>